<evidence type="ECO:0008006" key="3">
    <source>
        <dbReference type="Google" id="ProtNLM"/>
    </source>
</evidence>
<reference evidence="1 2" key="1">
    <citation type="submission" date="2021-01" db="EMBL/GenBank/DDBJ databases">
        <title>Whole genome sequence of Paenibacillus sonchi LMG 24727 for comparative genomics.</title>
        <authorList>
            <person name="Lee G."/>
            <person name="Kim M.-J."/>
            <person name="Lim K."/>
            <person name="Shin J.-H."/>
        </authorList>
    </citation>
    <scope>NUCLEOTIDE SEQUENCE [LARGE SCALE GENOMIC DNA]</scope>
    <source>
        <strain evidence="1 2">LMG 24727</strain>
    </source>
</reference>
<proteinExistence type="predicted"/>
<gene>
    <name evidence="1" type="ORF">JI735_19315</name>
</gene>
<name>A0A974P8T2_9BACL</name>
<dbReference type="AlphaFoldDB" id="A0A974P8T2"/>
<organism evidence="1 2">
    <name type="scientific">Paenibacillus sonchi</name>
    <dbReference type="NCBI Taxonomy" id="373687"/>
    <lineage>
        <taxon>Bacteria</taxon>
        <taxon>Bacillati</taxon>
        <taxon>Bacillota</taxon>
        <taxon>Bacilli</taxon>
        <taxon>Bacillales</taxon>
        <taxon>Paenibacillaceae</taxon>
        <taxon>Paenibacillus</taxon>
        <taxon>Paenibacillus sonchi group</taxon>
    </lineage>
</organism>
<dbReference type="EMBL" id="CP068595">
    <property type="protein sequence ID" value="QQZ58883.1"/>
    <property type="molecule type" value="Genomic_DNA"/>
</dbReference>
<evidence type="ECO:0000313" key="2">
    <source>
        <dbReference type="Proteomes" id="UP000595841"/>
    </source>
</evidence>
<dbReference type="Proteomes" id="UP000595841">
    <property type="component" value="Chromosome"/>
</dbReference>
<sequence>MITKPKDNPPKKLRRWGTLALAFTLLIPGLVISGSTQTVEGAAYTHISKVGAFDEKSRELNIFSLDNGYKVLQRRGFDTVDVSPGPSEKYYNYYDSYGSTKIGSVYLQSGKLYTQKAGESAVEKLDDVVDFEVLTNNEYSDIAKFSYFALKSDGTVWAWGQEQKDS</sequence>
<dbReference type="KEGG" id="pson:JI735_19315"/>
<dbReference type="RefSeq" id="WP_202676316.1">
    <property type="nucleotide sequence ID" value="NZ_CP068595.1"/>
</dbReference>
<protein>
    <recommendedName>
        <fullName evidence="3">Copper amine oxidase-like N-terminal domain-containing protein</fullName>
    </recommendedName>
</protein>
<keyword evidence="2" id="KW-1185">Reference proteome</keyword>
<evidence type="ECO:0000313" key="1">
    <source>
        <dbReference type="EMBL" id="QQZ58883.1"/>
    </source>
</evidence>
<accession>A0A974P8T2</accession>